<organism evidence="1 2">
    <name type="scientific">Thalassoglobus neptunius</name>
    <dbReference type="NCBI Taxonomy" id="1938619"/>
    <lineage>
        <taxon>Bacteria</taxon>
        <taxon>Pseudomonadati</taxon>
        <taxon>Planctomycetota</taxon>
        <taxon>Planctomycetia</taxon>
        <taxon>Planctomycetales</taxon>
        <taxon>Planctomycetaceae</taxon>
        <taxon>Thalassoglobus</taxon>
    </lineage>
</organism>
<dbReference type="AlphaFoldDB" id="A0A5C5X7Z3"/>
<evidence type="ECO:0000313" key="2">
    <source>
        <dbReference type="Proteomes" id="UP000317243"/>
    </source>
</evidence>
<dbReference type="Proteomes" id="UP000317243">
    <property type="component" value="Unassembled WGS sequence"/>
</dbReference>
<protein>
    <submittedName>
        <fullName evidence="1">Uncharacterized protein</fullName>
    </submittedName>
</protein>
<gene>
    <name evidence="1" type="ORF">KOR42_23250</name>
</gene>
<accession>A0A5C5X7Z3</accession>
<keyword evidence="2" id="KW-1185">Reference proteome</keyword>
<evidence type="ECO:0000313" key="1">
    <source>
        <dbReference type="EMBL" id="TWT58938.1"/>
    </source>
</evidence>
<sequence length="151" mass="17699">MSDQEDSKVLREMASRMVGNGTHHEFRELVFGKIYRELWNEWVLGRLTLLIDWEGPFSNEECFEKQLEIKFPPNDALNAAFFVESLRREASEIREKIARDVVDRLKREYQKEWGIAVIIRAGVYDIFQSERVSVEFSVVLEVVDENALTIS</sequence>
<comment type="caution">
    <text evidence="1">The sequence shown here is derived from an EMBL/GenBank/DDBJ whole genome shotgun (WGS) entry which is preliminary data.</text>
</comment>
<reference evidence="1 2" key="1">
    <citation type="submission" date="2019-02" db="EMBL/GenBank/DDBJ databases">
        <title>Deep-cultivation of Planctomycetes and their phenomic and genomic characterization uncovers novel biology.</title>
        <authorList>
            <person name="Wiegand S."/>
            <person name="Jogler M."/>
            <person name="Boedeker C."/>
            <person name="Pinto D."/>
            <person name="Vollmers J."/>
            <person name="Rivas-Marin E."/>
            <person name="Kohn T."/>
            <person name="Peeters S.H."/>
            <person name="Heuer A."/>
            <person name="Rast P."/>
            <person name="Oberbeckmann S."/>
            <person name="Bunk B."/>
            <person name="Jeske O."/>
            <person name="Meyerdierks A."/>
            <person name="Storesund J.E."/>
            <person name="Kallscheuer N."/>
            <person name="Luecker S."/>
            <person name="Lage O.M."/>
            <person name="Pohl T."/>
            <person name="Merkel B.J."/>
            <person name="Hornburger P."/>
            <person name="Mueller R.-W."/>
            <person name="Bruemmer F."/>
            <person name="Labrenz M."/>
            <person name="Spormann A.M."/>
            <person name="Op Den Camp H."/>
            <person name="Overmann J."/>
            <person name="Amann R."/>
            <person name="Jetten M.S.M."/>
            <person name="Mascher T."/>
            <person name="Medema M.H."/>
            <person name="Devos D.P."/>
            <person name="Kaster A.-K."/>
            <person name="Ovreas L."/>
            <person name="Rohde M."/>
            <person name="Galperin M.Y."/>
            <person name="Jogler C."/>
        </authorList>
    </citation>
    <scope>NUCLEOTIDE SEQUENCE [LARGE SCALE GENOMIC DNA]</scope>
    <source>
        <strain evidence="1 2">KOR42</strain>
    </source>
</reference>
<name>A0A5C5X7Z3_9PLAN</name>
<proteinExistence type="predicted"/>
<dbReference type="EMBL" id="SIHI01000001">
    <property type="protein sequence ID" value="TWT58938.1"/>
    <property type="molecule type" value="Genomic_DNA"/>
</dbReference>